<feature type="compositionally biased region" description="Polar residues" evidence="1">
    <location>
        <begin position="330"/>
        <end position="342"/>
    </location>
</feature>
<sequence>MAPVRSKRRISAGSSSPTAEHIGGSPSTPHTRSPIKKRRMGLNPQQKQVLIDNLQLESTMIFDNIIGLVADIISSVTERARRLRAQYHLQAQGLRSRIQIRINRIPTSLRKVKMGDLLLKYLEQEKRKAIRAPPPVPSKDRPAQSPQHRLPHKAASPQRPGRPEKHSRWVAQLEIFWDEWLTPHSDELIRDKENNIENAEQPKKRIRGNPATEGTAIRAGQVLSPTSSNTRLAARDRPTSPTKSQIARPGSPLKGTGNGRTAAATNVLTNMVQKARATRDGAARKLTTASNTSSSSSGTTAAARTRRAAAPVAPKPPTSRPGTRMARRVSGNSETSENSTGTVIRKTASAKPAAAAPRRTVMSTIKKGVTGGGAKKAAPKSTTTTATTTTRSGRVLRGRG</sequence>
<evidence type="ECO:0000259" key="2">
    <source>
        <dbReference type="Pfam" id="PF10444"/>
    </source>
</evidence>
<feature type="region of interest" description="Disordered" evidence="1">
    <location>
        <begin position="128"/>
        <end position="166"/>
    </location>
</feature>
<accession>A0A084AT47</accession>
<dbReference type="InterPro" id="IPR018851">
    <property type="entry name" value="Borealin_N"/>
</dbReference>
<gene>
    <name evidence="3" type="ORF">S7711_01248</name>
</gene>
<name>A0A084AT47_STACB</name>
<dbReference type="Pfam" id="PF10444">
    <property type="entry name" value="Nbl1_Borealin_N"/>
    <property type="match status" value="1"/>
</dbReference>
<protein>
    <recommendedName>
        <fullName evidence="2">Borealin N-terminal domain-containing protein</fullName>
    </recommendedName>
</protein>
<evidence type="ECO:0000313" key="3">
    <source>
        <dbReference type="EMBL" id="KEY68476.1"/>
    </source>
</evidence>
<evidence type="ECO:0000256" key="1">
    <source>
        <dbReference type="SAM" id="MobiDB-lite"/>
    </source>
</evidence>
<dbReference type="HOGENOM" id="CLU_038589_1_0_1"/>
<dbReference type="OrthoDB" id="2392550at2759"/>
<dbReference type="EMBL" id="KL648579">
    <property type="protein sequence ID" value="KEY68476.1"/>
    <property type="molecule type" value="Genomic_DNA"/>
</dbReference>
<proteinExistence type="predicted"/>
<feature type="compositionally biased region" description="Low complexity" evidence="1">
    <location>
        <begin position="346"/>
        <end position="368"/>
    </location>
</feature>
<feature type="domain" description="Borealin N-terminal" evidence="2">
    <location>
        <begin position="46"/>
        <end position="118"/>
    </location>
</feature>
<reference evidence="3 4" key="1">
    <citation type="journal article" date="2014" name="BMC Genomics">
        <title>Comparative genome sequencing reveals chemotype-specific gene clusters in the toxigenic black mold Stachybotrys.</title>
        <authorList>
            <person name="Semeiks J."/>
            <person name="Borek D."/>
            <person name="Otwinowski Z."/>
            <person name="Grishin N.V."/>
        </authorList>
    </citation>
    <scope>NUCLEOTIDE SEQUENCE [LARGE SCALE GENOMIC DNA]</scope>
    <source>
        <strain evidence="4">CBS 109288 / IBT 7711</strain>
    </source>
</reference>
<feature type="region of interest" description="Disordered" evidence="1">
    <location>
        <begin position="194"/>
        <end position="260"/>
    </location>
</feature>
<feature type="region of interest" description="Disordered" evidence="1">
    <location>
        <begin position="1"/>
        <end position="44"/>
    </location>
</feature>
<feature type="compositionally biased region" description="Low complexity" evidence="1">
    <location>
        <begin position="375"/>
        <end position="390"/>
    </location>
</feature>
<feature type="region of interest" description="Disordered" evidence="1">
    <location>
        <begin position="275"/>
        <end position="400"/>
    </location>
</feature>
<dbReference type="Proteomes" id="UP000028045">
    <property type="component" value="Unassembled WGS sequence"/>
</dbReference>
<feature type="compositionally biased region" description="Basic and acidic residues" evidence="1">
    <location>
        <begin position="194"/>
        <end position="203"/>
    </location>
</feature>
<feature type="compositionally biased region" description="Low complexity" evidence="1">
    <location>
        <begin position="287"/>
        <end position="312"/>
    </location>
</feature>
<feature type="compositionally biased region" description="Basic residues" evidence="1">
    <location>
        <begin position="1"/>
        <end position="10"/>
    </location>
</feature>
<dbReference type="AlphaFoldDB" id="A0A084AT47"/>
<organism evidence="3 4">
    <name type="scientific">Stachybotrys chartarum (strain CBS 109288 / IBT 7711)</name>
    <name type="common">Toxic black mold</name>
    <name type="synonym">Stilbospora chartarum</name>
    <dbReference type="NCBI Taxonomy" id="1280523"/>
    <lineage>
        <taxon>Eukaryota</taxon>
        <taxon>Fungi</taxon>
        <taxon>Dikarya</taxon>
        <taxon>Ascomycota</taxon>
        <taxon>Pezizomycotina</taxon>
        <taxon>Sordariomycetes</taxon>
        <taxon>Hypocreomycetidae</taxon>
        <taxon>Hypocreales</taxon>
        <taxon>Stachybotryaceae</taxon>
        <taxon>Stachybotrys</taxon>
    </lineage>
</organism>
<keyword evidence="4" id="KW-1185">Reference proteome</keyword>
<evidence type="ECO:0000313" key="4">
    <source>
        <dbReference type="Proteomes" id="UP000028045"/>
    </source>
</evidence>